<dbReference type="EMBL" id="RSCE01000009">
    <property type="protein sequence ID" value="RSH79583.1"/>
    <property type="molecule type" value="Genomic_DNA"/>
</dbReference>
<evidence type="ECO:0000313" key="1">
    <source>
        <dbReference type="EMBL" id="RSH79583.1"/>
    </source>
</evidence>
<reference evidence="1 2" key="1">
    <citation type="submission" date="2018-11" db="EMBL/GenBank/DDBJ databases">
        <title>Genome sequence of Apiotrichum porosum DSM 27194.</title>
        <authorList>
            <person name="Aliyu H."/>
            <person name="Gorte O."/>
            <person name="Ochsenreither K."/>
        </authorList>
    </citation>
    <scope>NUCLEOTIDE SEQUENCE [LARGE SCALE GENOMIC DNA]</scope>
    <source>
        <strain evidence="1 2">DSM 27194</strain>
    </source>
</reference>
<organism evidence="1 2">
    <name type="scientific">Apiotrichum porosum</name>
    <dbReference type="NCBI Taxonomy" id="105984"/>
    <lineage>
        <taxon>Eukaryota</taxon>
        <taxon>Fungi</taxon>
        <taxon>Dikarya</taxon>
        <taxon>Basidiomycota</taxon>
        <taxon>Agaricomycotina</taxon>
        <taxon>Tremellomycetes</taxon>
        <taxon>Trichosporonales</taxon>
        <taxon>Trichosporonaceae</taxon>
        <taxon>Apiotrichum</taxon>
    </lineage>
</organism>
<name>A0A427XL99_9TREE</name>
<protein>
    <submittedName>
        <fullName evidence="1">Uncharacterized protein</fullName>
    </submittedName>
</protein>
<dbReference type="OrthoDB" id="1645289at2759"/>
<accession>A0A427XL99</accession>
<gene>
    <name evidence="1" type="ORF">EHS24_009233</name>
</gene>
<dbReference type="Pfam" id="PF14223">
    <property type="entry name" value="Retrotran_gag_2"/>
    <property type="match status" value="1"/>
</dbReference>
<dbReference type="Proteomes" id="UP000279236">
    <property type="component" value="Unassembled WGS sequence"/>
</dbReference>
<sequence length="224" mass="25369">MSQHSSSIDLMDDGEPRTIIGPSAGIVPMLIDEASAPEWRRKLVQCLVITGYANTLDELSAPPGWKWWAKPSEYHGVTWDQQQSWALGLLLPTMSEELWGGLAEQTETIAAAWNRLNTQFKPTQAEISGYYRFPTMRRGEDGSPVKWPAAKDHLSVFEQRFILLEACGIQLTDDMKVGMFVASLPHDWDLDFISTQSRRSWAAYRKSFKWITTGPQNRGKHQGN</sequence>
<dbReference type="STRING" id="105984.A0A427XL99"/>
<dbReference type="RefSeq" id="XP_028474692.1">
    <property type="nucleotide sequence ID" value="XM_028624524.1"/>
</dbReference>
<dbReference type="AlphaFoldDB" id="A0A427XL99"/>
<comment type="caution">
    <text evidence="1">The sequence shown here is derived from an EMBL/GenBank/DDBJ whole genome shotgun (WGS) entry which is preliminary data.</text>
</comment>
<evidence type="ECO:0000313" key="2">
    <source>
        <dbReference type="Proteomes" id="UP000279236"/>
    </source>
</evidence>
<proteinExistence type="predicted"/>
<dbReference type="GeneID" id="39593776"/>
<keyword evidence="2" id="KW-1185">Reference proteome</keyword>